<dbReference type="Proteomes" id="UP000319342">
    <property type="component" value="Chromosome"/>
</dbReference>
<sequence length="166" mass="18486">MLAYDDPRWGELQGGYRSTYDPRPALKLLESRSDADAAWAELWEELHHQGDVGLSSFAAVPHLVRIHRSRGLPDWNTYQLVSVIELARDSAENPVLAEWLRDSYEQAWKDLVETGCRDLLATQSPTLPILGALALAAGDRRLGRLLVENSESELSEAVATYIEDAG</sequence>
<gene>
    <name evidence="1" type="ORF">Pla163_08440</name>
</gene>
<proteinExistence type="predicted"/>
<accession>A0A518CWY9</accession>
<dbReference type="AlphaFoldDB" id="A0A518CWY9"/>
<evidence type="ECO:0000313" key="1">
    <source>
        <dbReference type="EMBL" id="QDU83743.1"/>
    </source>
</evidence>
<name>A0A518CWY9_9BACT</name>
<protein>
    <submittedName>
        <fullName evidence="1">Uncharacterized protein</fullName>
    </submittedName>
</protein>
<reference evidence="1 2" key="1">
    <citation type="submission" date="2019-02" db="EMBL/GenBank/DDBJ databases">
        <title>Deep-cultivation of Planctomycetes and their phenomic and genomic characterization uncovers novel biology.</title>
        <authorList>
            <person name="Wiegand S."/>
            <person name="Jogler M."/>
            <person name="Boedeker C."/>
            <person name="Pinto D."/>
            <person name="Vollmers J."/>
            <person name="Rivas-Marin E."/>
            <person name="Kohn T."/>
            <person name="Peeters S.H."/>
            <person name="Heuer A."/>
            <person name="Rast P."/>
            <person name="Oberbeckmann S."/>
            <person name="Bunk B."/>
            <person name="Jeske O."/>
            <person name="Meyerdierks A."/>
            <person name="Storesund J.E."/>
            <person name="Kallscheuer N."/>
            <person name="Luecker S."/>
            <person name="Lage O.M."/>
            <person name="Pohl T."/>
            <person name="Merkel B.J."/>
            <person name="Hornburger P."/>
            <person name="Mueller R.-W."/>
            <person name="Bruemmer F."/>
            <person name="Labrenz M."/>
            <person name="Spormann A.M."/>
            <person name="Op den Camp H."/>
            <person name="Overmann J."/>
            <person name="Amann R."/>
            <person name="Jetten M.S.M."/>
            <person name="Mascher T."/>
            <person name="Medema M.H."/>
            <person name="Devos D.P."/>
            <person name="Kaster A.-K."/>
            <person name="Ovreas L."/>
            <person name="Rohde M."/>
            <person name="Galperin M.Y."/>
            <person name="Jogler C."/>
        </authorList>
    </citation>
    <scope>NUCLEOTIDE SEQUENCE [LARGE SCALE GENOMIC DNA]</scope>
    <source>
        <strain evidence="1 2">Pla163</strain>
    </source>
</reference>
<keyword evidence="2" id="KW-1185">Reference proteome</keyword>
<evidence type="ECO:0000313" key="2">
    <source>
        <dbReference type="Proteomes" id="UP000319342"/>
    </source>
</evidence>
<dbReference type="EMBL" id="CP036290">
    <property type="protein sequence ID" value="QDU83743.1"/>
    <property type="molecule type" value="Genomic_DNA"/>
</dbReference>
<organism evidence="1 2">
    <name type="scientific">Rohdeia mirabilis</name>
    <dbReference type="NCBI Taxonomy" id="2528008"/>
    <lineage>
        <taxon>Bacteria</taxon>
        <taxon>Pseudomonadati</taxon>
        <taxon>Planctomycetota</taxon>
        <taxon>Planctomycetia</taxon>
        <taxon>Planctomycetia incertae sedis</taxon>
        <taxon>Rohdeia</taxon>
    </lineage>
</organism>